<evidence type="ECO:0000256" key="3">
    <source>
        <dbReference type="ARBA" id="ARBA00020071"/>
    </source>
</evidence>
<dbReference type="GO" id="GO:0016810">
    <property type="term" value="F:hydrolase activity, acting on carbon-nitrogen (but not peptide) bonds"/>
    <property type="evidence" value="ECO:0007669"/>
    <property type="project" value="InterPro"/>
</dbReference>
<name>A0A0B3RR38_9RHOB</name>
<evidence type="ECO:0000259" key="5">
    <source>
        <dbReference type="PROSITE" id="PS51677"/>
    </source>
</evidence>
<keyword evidence="7" id="KW-1185">Reference proteome</keyword>
<proteinExistence type="inferred from homology"/>
<dbReference type="STRING" id="561184.SAMN05216376_101274"/>
<dbReference type="PROSITE" id="PS51677">
    <property type="entry name" value="NODB"/>
    <property type="match status" value="1"/>
</dbReference>
<dbReference type="EMBL" id="JSUQ01000006">
    <property type="protein sequence ID" value="KHQ53575.1"/>
    <property type="molecule type" value="Genomic_DNA"/>
</dbReference>
<organism evidence="6 7">
    <name type="scientific">Mameliella alba</name>
    <dbReference type="NCBI Taxonomy" id="561184"/>
    <lineage>
        <taxon>Bacteria</taxon>
        <taxon>Pseudomonadati</taxon>
        <taxon>Pseudomonadota</taxon>
        <taxon>Alphaproteobacteria</taxon>
        <taxon>Rhodobacterales</taxon>
        <taxon>Roseobacteraceae</taxon>
        <taxon>Mameliella</taxon>
    </lineage>
</organism>
<dbReference type="CDD" id="cd10938">
    <property type="entry name" value="CE4_HpPgdA_like"/>
    <property type="match status" value="1"/>
</dbReference>
<dbReference type="InterPro" id="IPR002509">
    <property type="entry name" value="NODB_dom"/>
</dbReference>
<gene>
    <name evidence="6" type="ORF">OA50_01562</name>
</gene>
<dbReference type="PATRIC" id="fig|1515334.3.peg.1568"/>
<dbReference type="OrthoDB" id="9784220at2"/>
<dbReference type="InterPro" id="IPR011330">
    <property type="entry name" value="Glyco_hydro/deAcase_b/a-brl"/>
</dbReference>
<dbReference type="PANTHER" id="PTHR47561">
    <property type="entry name" value="POLYSACCHARIDE DEACETYLASE FAMILY PROTEIN (AFU_ORTHOLOGUE AFUA_6G05030)"/>
    <property type="match status" value="1"/>
</dbReference>
<evidence type="ECO:0000256" key="1">
    <source>
        <dbReference type="ARBA" id="ARBA00003236"/>
    </source>
</evidence>
<dbReference type="Pfam" id="PF01522">
    <property type="entry name" value="Polysacc_deac_1"/>
    <property type="match status" value="1"/>
</dbReference>
<dbReference type="PANTHER" id="PTHR47561:SF1">
    <property type="entry name" value="POLYSACCHARIDE DEACETYLASE FAMILY PROTEIN (AFU_ORTHOLOGUE AFUA_6G05030)"/>
    <property type="match status" value="1"/>
</dbReference>
<feature type="domain" description="NodB homology" evidence="5">
    <location>
        <begin position="39"/>
        <end position="261"/>
    </location>
</feature>
<dbReference type="Gene3D" id="3.20.20.370">
    <property type="entry name" value="Glycoside hydrolase/deacetylase"/>
    <property type="match status" value="1"/>
</dbReference>
<comment type="function">
    <text evidence="1">Is involved in generating a small heat-stable compound (Nod), an acylated oligomer of N-acetylglucosamine, that stimulates mitosis in various plant protoplasts.</text>
</comment>
<accession>A0A0B3RR38</accession>
<dbReference type="RefSeq" id="WP_043139474.1">
    <property type="nucleotide sequence ID" value="NZ_JSUQ01000006.1"/>
</dbReference>
<protein>
    <recommendedName>
        <fullName evidence="3">Chitooligosaccharide deacetylase</fullName>
    </recommendedName>
    <alternativeName>
        <fullName evidence="4">Nodulation protein B</fullName>
    </alternativeName>
</protein>
<evidence type="ECO:0000313" key="7">
    <source>
        <dbReference type="Proteomes" id="UP000030960"/>
    </source>
</evidence>
<sequence>MLLHPLPWPDGKRLAAAITFDIDADSLIRNARPDDGHLRLAPVSMGRYGPTVAVPRILDSYRRLGLRQTFFIPAWVMETYPATVEMILKDGHEIGHHSWRHEDPMGHTDAREAELFGRAMEVHQRLTGMKPRGYRAPVYNATPGVIERLVTEGFLYDSSLMADEMPYLLRAPAGELIELPPHWGNDDWPPFAHFEEIGYLMPVRAPSDGIRAFVEEYEAAREVGGFWMPVLHPFLTGRLARWQVLERWLEEALTRGEAWFAPLEEIARHAAQHRDDLRVDEVPGPEGV</sequence>
<dbReference type="AlphaFoldDB" id="A0A0B3RR38"/>
<comment type="similarity">
    <text evidence="2">Belongs to the polysaccharide deacetylase family.</text>
</comment>
<evidence type="ECO:0000313" key="6">
    <source>
        <dbReference type="EMBL" id="KHQ53575.1"/>
    </source>
</evidence>
<dbReference type="GO" id="GO:0005975">
    <property type="term" value="P:carbohydrate metabolic process"/>
    <property type="evidence" value="ECO:0007669"/>
    <property type="project" value="InterPro"/>
</dbReference>
<dbReference type="InterPro" id="IPR037950">
    <property type="entry name" value="PgdA-like"/>
</dbReference>
<dbReference type="SUPFAM" id="SSF88713">
    <property type="entry name" value="Glycoside hydrolase/deacetylase"/>
    <property type="match status" value="1"/>
</dbReference>
<dbReference type="Proteomes" id="UP000030960">
    <property type="component" value="Unassembled WGS sequence"/>
</dbReference>
<evidence type="ECO:0000256" key="4">
    <source>
        <dbReference type="ARBA" id="ARBA00032976"/>
    </source>
</evidence>
<reference evidence="6 7" key="1">
    <citation type="submission" date="2014-10" db="EMBL/GenBank/DDBJ databases">
        <title>Genome sequence of Ponticoccus sp. strain UMTAT08 isolated from clonal culture of toxic dinoflagellate Alexandrium tamiyavanichii.</title>
        <authorList>
            <person name="Gan H.Y."/>
            <person name="Muhd D.-D."/>
            <person name="Mohd Noor M.E."/>
            <person name="Yeong Y.S."/>
            <person name="Usup G."/>
        </authorList>
    </citation>
    <scope>NUCLEOTIDE SEQUENCE [LARGE SCALE GENOMIC DNA]</scope>
    <source>
        <strain evidence="6 7">UMTAT08</strain>
    </source>
</reference>
<evidence type="ECO:0000256" key="2">
    <source>
        <dbReference type="ARBA" id="ARBA00010973"/>
    </source>
</evidence>
<comment type="caution">
    <text evidence="6">The sequence shown here is derived from an EMBL/GenBank/DDBJ whole genome shotgun (WGS) entry which is preliminary data.</text>
</comment>